<dbReference type="AlphaFoldDB" id="A0A426ZIW8"/>
<comment type="caution">
    <text evidence="1">The sequence shown here is derived from an EMBL/GenBank/DDBJ whole genome shotgun (WGS) entry which is preliminary data.</text>
</comment>
<dbReference type="EMBL" id="AMZH03006431">
    <property type="protein sequence ID" value="RRT63854.1"/>
    <property type="molecule type" value="Genomic_DNA"/>
</dbReference>
<dbReference type="Proteomes" id="UP000287651">
    <property type="component" value="Unassembled WGS sequence"/>
</dbReference>
<protein>
    <submittedName>
        <fullName evidence="1">Uncharacterized protein</fullName>
    </submittedName>
</protein>
<name>A0A426ZIW8_ENSVE</name>
<evidence type="ECO:0000313" key="2">
    <source>
        <dbReference type="Proteomes" id="UP000287651"/>
    </source>
</evidence>
<accession>A0A426ZIW8</accession>
<evidence type="ECO:0000313" key="1">
    <source>
        <dbReference type="EMBL" id="RRT63854.1"/>
    </source>
</evidence>
<gene>
    <name evidence="1" type="ORF">B296_00015256</name>
</gene>
<proteinExistence type="predicted"/>
<organism evidence="1 2">
    <name type="scientific">Ensete ventricosum</name>
    <name type="common">Abyssinian banana</name>
    <name type="synonym">Musa ensete</name>
    <dbReference type="NCBI Taxonomy" id="4639"/>
    <lineage>
        <taxon>Eukaryota</taxon>
        <taxon>Viridiplantae</taxon>
        <taxon>Streptophyta</taxon>
        <taxon>Embryophyta</taxon>
        <taxon>Tracheophyta</taxon>
        <taxon>Spermatophyta</taxon>
        <taxon>Magnoliopsida</taxon>
        <taxon>Liliopsida</taxon>
        <taxon>Zingiberales</taxon>
        <taxon>Musaceae</taxon>
        <taxon>Ensete</taxon>
    </lineage>
</organism>
<reference evidence="1 2" key="1">
    <citation type="journal article" date="2014" name="Agronomy (Basel)">
        <title>A Draft Genome Sequence for Ensete ventricosum, the Drought-Tolerant Tree Against Hunger.</title>
        <authorList>
            <person name="Harrison J."/>
            <person name="Moore K.A."/>
            <person name="Paszkiewicz K."/>
            <person name="Jones T."/>
            <person name="Grant M."/>
            <person name="Ambacheew D."/>
            <person name="Muzemil S."/>
            <person name="Studholme D.J."/>
        </authorList>
    </citation>
    <scope>NUCLEOTIDE SEQUENCE [LARGE SCALE GENOMIC DNA]</scope>
</reference>
<sequence length="143" mass="15991">MTSRKRGRFSSTFKHFTISQIPRVDNSQADTLAKCALARTSRECLLEVARLHKPTIPTAEVTTTGISPGWMEEILRYKRDATSDFRSVATSVKDKTFSSSLARSSRASCSPTRIVLTIDLLFEVLTTLLKGLEFNPQPIKLEL</sequence>